<sequence length="258" mass="28945">MLTKNVALPFAVYSSFKKQTLSNVPIAKPVLICVLEGTKFIGADNDVQCDSGSFVLLPNSPSIHLRNIPRGTEYFALLIEFELSDFECLPSLDGPTPGILQADINEALQQCLIQFVNCANFIPKPLWASRRQEILLLLQHQYNHNLRNMASHLELSHQVHRLISADLNAEISSQLLADKLALSESTLRRKLRAEGTSVQDIKDRVKLGVALHMIQTSFTPIGVIAERCGYQSQSRFTDKFKQRFGLTPTALRKTRMLD</sequence>
<accession>A0A0K6INQ8</accession>
<dbReference type="GO" id="GO:0005829">
    <property type="term" value="C:cytosol"/>
    <property type="evidence" value="ECO:0007669"/>
    <property type="project" value="TreeGrafter"/>
</dbReference>
<evidence type="ECO:0000259" key="4">
    <source>
        <dbReference type="PROSITE" id="PS01124"/>
    </source>
</evidence>
<gene>
    <name evidence="5" type="ORF">Ga0061065_10845</name>
</gene>
<evidence type="ECO:0000256" key="2">
    <source>
        <dbReference type="ARBA" id="ARBA00023125"/>
    </source>
</evidence>
<organism evidence="5 6">
    <name type="scientific">Marinomonas fungiae</name>
    <dbReference type="NCBI Taxonomy" id="1137284"/>
    <lineage>
        <taxon>Bacteria</taxon>
        <taxon>Pseudomonadati</taxon>
        <taxon>Pseudomonadota</taxon>
        <taxon>Gammaproteobacteria</taxon>
        <taxon>Oceanospirillales</taxon>
        <taxon>Oceanospirillaceae</taxon>
        <taxon>Marinomonas</taxon>
    </lineage>
</organism>
<dbReference type="Pfam" id="PF12833">
    <property type="entry name" value="HTH_18"/>
    <property type="match status" value="1"/>
</dbReference>
<dbReference type="InterPro" id="IPR018060">
    <property type="entry name" value="HTH_AraC"/>
</dbReference>
<dbReference type="PROSITE" id="PS00041">
    <property type="entry name" value="HTH_ARAC_FAMILY_1"/>
    <property type="match status" value="1"/>
</dbReference>
<feature type="domain" description="HTH araC/xylS-type" evidence="4">
    <location>
        <begin position="157"/>
        <end position="254"/>
    </location>
</feature>
<dbReference type="SUPFAM" id="SSF46689">
    <property type="entry name" value="Homeodomain-like"/>
    <property type="match status" value="1"/>
</dbReference>
<dbReference type="SMART" id="SM00342">
    <property type="entry name" value="HTH_ARAC"/>
    <property type="match status" value="1"/>
</dbReference>
<reference evidence="6" key="1">
    <citation type="submission" date="2015-08" db="EMBL/GenBank/DDBJ databases">
        <authorList>
            <person name="Varghese N."/>
        </authorList>
    </citation>
    <scope>NUCLEOTIDE SEQUENCE [LARGE SCALE GENOMIC DNA]</scope>
    <source>
        <strain evidence="6">JCM 18476</strain>
    </source>
</reference>
<dbReference type="AlphaFoldDB" id="A0A0K6INQ8"/>
<protein>
    <submittedName>
        <fullName evidence="5">Transcriptional regulator, AraC family</fullName>
    </submittedName>
</protein>
<dbReference type="InterPro" id="IPR020449">
    <property type="entry name" value="Tscrpt_reg_AraC-type_HTH"/>
</dbReference>
<dbReference type="InterPro" id="IPR018062">
    <property type="entry name" value="HTH_AraC-typ_CS"/>
</dbReference>
<dbReference type="OrthoDB" id="9783876at2"/>
<evidence type="ECO:0000256" key="1">
    <source>
        <dbReference type="ARBA" id="ARBA00023015"/>
    </source>
</evidence>
<evidence type="ECO:0000313" key="5">
    <source>
        <dbReference type="EMBL" id="CUB04750.1"/>
    </source>
</evidence>
<evidence type="ECO:0000256" key="3">
    <source>
        <dbReference type="ARBA" id="ARBA00023163"/>
    </source>
</evidence>
<dbReference type="EMBL" id="CYHG01000008">
    <property type="protein sequence ID" value="CUB04750.1"/>
    <property type="molecule type" value="Genomic_DNA"/>
</dbReference>
<dbReference type="PANTHER" id="PTHR47894:SF4">
    <property type="entry name" value="HTH-TYPE TRANSCRIPTIONAL REGULATOR GADX"/>
    <property type="match status" value="1"/>
</dbReference>
<keyword evidence="3" id="KW-0804">Transcription</keyword>
<dbReference type="PANTHER" id="PTHR47894">
    <property type="entry name" value="HTH-TYPE TRANSCRIPTIONAL REGULATOR GADX"/>
    <property type="match status" value="1"/>
</dbReference>
<dbReference type="GO" id="GO:0003700">
    <property type="term" value="F:DNA-binding transcription factor activity"/>
    <property type="evidence" value="ECO:0007669"/>
    <property type="project" value="InterPro"/>
</dbReference>
<name>A0A0K6INQ8_9GAMM</name>
<dbReference type="Gene3D" id="1.10.10.60">
    <property type="entry name" value="Homeodomain-like"/>
    <property type="match status" value="1"/>
</dbReference>
<dbReference type="InterPro" id="IPR009057">
    <property type="entry name" value="Homeodomain-like_sf"/>
</dbReference>
<dbReference type="Proteomes" id="UP000182769">
    <property type="component" value="Unassembled WGS sequence"/>
</dbReference>
<dbReference type="STRING" id="1137284.GCA_001418205_02567"/>
<keyword evidence="6" id="KW-1185">Reference proteome</keyword>
<keyword evidence="2" id="KW-0238">DNA-binding</keyword>
<keyword evidence="1" id="KW-0805">Transcription regulation</keyword>
<evidence type="ECO:0000313" key="6">
    <source>
        <dbReference type="Proteomes" id="UP000182769"/>
    </source>
</evidence>
<dbReference type="GO" id="GO:0000976">
    <property type="term" value="F:transcription cis-regulatory region binding"/>
    <property type="evidence" value="ECO:0007669"/>
    <property type="project" value="TreeGrafter"/>
</dbReference>
<dbReference type="PROSITE" id="PS01124">
    <property type="entry name" value="HTH_ARAC_FAMILY_2"/>
    <property type="match status" value="1"/>
</dbReference>
<proteinExistence type="predicted"/>
<dbReference type="PRINTS" id="PR00032">
    <property type="entry name" value="HTHARAC"/>
</dbReference>